<comment type="caution">
    <text evidence="4">The sequence shown here is derived from an EMBL/GenBank/DDBJ whole genome shotgun (WGS) entry which is preliminary data.</text>
</comment>
<evidence type="ECO:0000313" key="5">
    <source>
        <dbReference type="Proteomes" id="UP000630923"/>
    </source>
</evidence>
<evidence type="ECO:0000256" key="1">
    <source>
        <dbReference type="ARBA" id="ARBA00023015"/>
    </source>
</evidence>
<dbReference type="Gene3D" id="1.10.10.60">
    <property type="entry name" value="Homeodomain-like"/>
    <property type="match status" value="1"/>
</dbReference>
<evidence type="ECO:0000313" key="4">
    <source>
        <dbReference type="EMBL" id="GHF31000.1"/>
    </source>
</evidence>
<organism evidence="4 5">
    <name type="scientific">Kordiimonas sediminis</name>
    <dbReference type="NCBI Taxonomy" id="1735581"/>
    <lineage>
        <taxon>Bacteria</taxon>
        <taxon>Pseudomonadati</taxon>
        <taxon>Pseudomonadota</taxon>
        <taxon>Alphaproteobacteria</taxon>
        <taxon>Kordiimonadales</taxon>
        <taxon>Kordiimonadaceae</taxon>
        <taxon>Kordiimonas</taxon>
    </lineage>
</organism>
<keyword evidence="5" id="KW-1185">Reference proteome</keyword>
<dbReference type="RefSeq" id="WP_191253996.1">
    <property type="nucleotide sequence ID" value="NZ_BNCI01000002.1"/>
</dbReference>
<dbReference type="InterPro" id="IPR018060">
    <property type="entry name" value="HTH_AraC"/>
</dbReference>
<dbReference type="Pfam" id="PF12833">
    <property type="entry name" value="HTH_18"/>
    <property type="match status" value="1"/>
</dbReference>
<dbReference type="InterPro" id="IPR002818">
    <property type="entry name" value="DJ-1/PfpI"/>
</dbReference>
<dbReference type="Gene3D" id="3.40.50.880">
    <property type="match status" value="1"/>
</dbReference>
<dbReference type="SMART" id="SM00342">
    <property type="entry name" value="HTH_ARAC"/>
    <property type="match status" value="1"/>
</dbReference>
<dbReference type="AlphaFoldDB" id="A0A919EAR5"/>
<proteinExistence type="predicted"/>
<evidence type="ECO:0000259" key="3">
    <source>
        <dbReference type="PROSITE" id="PS01124"/>
    </source>
</evidence>
<accession>A0A919EAR5</accession>
<evidence type="ECO:0000256" key="2">
    <source>
        <dbReference type="ARBA" id="ARBA00023163"/>
    </source>
</evidence>
<dbReference type="InterPro" id="IPR052158">
    <property type="entry name" value="INH-QAR"/>
</dbReference>
<dbReference type="Pfam" id="PF01965">
    <property type="entry name" value="DJ-1_PfpI"/>
    <property type="match status" value="1"/>
</dbReference>
<name>A0A919EAR5_9PROT</name>
<sequence>MTHLLPKADGRDVSVAFVLFDNFEALDLTGPRSVLAMGNDVAGCAFKLTTLSVTDQMVTTECGLTLKADRLVAEGDQFDIVFFPGGAGCRQLDLSAADRRRLVDLCNNATLVATVCTGAYILAELGLLDNKASGIHWDFEEDFRKRYPKVAVDGVSLYLHDGKYWSSGGVTAGIDMTLVLLSRLYGDMAAGQVARHLNLYVRRPGNQAQFSAPLSLQTAQNKEIEKILNWVLDHPADAASVTELAEIAGLSERTLIRRCKKLTGLSPARYVERIRLDLARQSLLSPDISLKTVAAQSGFSSVDSFSRAFERVFEMRPAAYRALLSKVLET</sequence>
<keyword evidence="1" id="KW-0805">Transcription regulation</keyword>
<dbReference type="GO" id="GO:0043565">
    <property type="term" value="F:sequence-specific DNA binding"/>
    <property type="evidence" value="ECO:0007669"/>
    <property type="project" value="InterPro"/>
</dbReference>
<dbReference type="InterPro" id="IPR009057">
    <property type="entry name" value="Homeodomain-like_sf"/>
</dbReference>
<dbReference type="SUPFAM" id="SSF52317">
    <property type="entry name" value="Class I glutamine amidotransferase-like"/>
    <property type="match status" value="1"/>
</dbReference>
<gene>
    <name evidence="4" type="ORF">GCM10017044_28020</name>
</gene>
<dbReference type="Proteomes" id="UP000630923">
    <property type="component" value="Unassembled WGS sequence"/>
</dbReference>
<dbReference type="PANTHER" id="PTHR43130">
    <property type="entry name" value="ARAC-FAMILY TRANSCRIPTIONAL REGULATOR"/>
    <property type="match status" value="1"/>
</dbReference>
<feature type="domain" description="HTH araC/xylS-type" evidence="3">
    <location>
        <begin position="225"/>
        <end position="323"/>
    </location>
</feature>
<protein>
    <submittedName>
        <fullName evidence="4">Transcriptional regulator</fullName>
    </submittedName>
</protein>
<dbReference type="InterPro" id="IPR029062">
    <property type="entry name" value="Class_I_gatase-like"/>
</dbReference>
<dbReference type="EMBL" id="BNCI01000002">
    <property type="protein sequence ID" value="GHF31000.1"/>
    <property type="molecule type" value="Genomic_DNA"/>
</dbReference>
<dbReference type="GO" id="GO:0003700">
    <property type="term" value="F:DNA-binding transcription factor activity"/>
    <property type="evidence" value="ECO:0007669"/>
    <property type="project" value="InterPro"/>
</dbReference>
<reference evidence="4" key="2">
    <citation type="submission" date="2020-09" db="EMBL/GenBank/DDBJ databases">
        <authorList>
            <person name="Sun Q."/>
            <person name="Kim S."/>
        </authorList>
    </citation>
    <scope>NUCLEOTIDE SEQUENCE</scope>
    <source>
        <strain evidence="4">KCTC 42590</strain>
    </source>
</reference>
<dbReference type="PROSITE" id="PS01124">
    <property type="entry name" value="HTH_ARAC_FAMILY_2"/>
    <property type="match status" value="1"/>
</dbReference>
<dbReference type="SUPFAM" id="SSF46689">
    <property type="entry name" value="Homeodomain-like"/>
    <property type="match status" value="2"/>
</dbReference>
<reference evidence="4" key="1">
    <citation type="journal article" date="2014" name="Int. J. Syst. Evol. Microbiol.">
        <title>Complete genome sequence of Corynebacterium casei LMG S-19264T (=DSM 44701T), isolated from a smear-ripened cheese.</title>
        <authorList>
            <consortium name="US DOE Joint Genome Institute (JGI-PGF)"/>
            <person name="Walter F."/>
            <person name="Albersmeier A."/>
            <person name="Kalinowski J."/>
            <person name="Ruckert C."/>
        </authorList>
    </citation>
    <scope>NUCLEOTIDE SEQUENCE</scope>
    <source>
        <strain evidence="4">KCTC 42590</strain>
    </source>
</reference>
<dbReference type="PANTHER" id="PTHR43130:SF3">
    <property type="entry name" value="HTH-TYPE TRANSCRIPTIONAL REGULATOR RV1931C"/>
    <property type="match status" value="1"/>
</dbReference>
<keyword evidence="2" id="KW-0804">Transcription</keyword>